<evidence type="ECO:0000313" key="2">
    <source>
        <dbReference type="EMBL" id="RZS78844.1"/>
    </source>
</evidence>
<evidence type="ECO:0000313" key="3">
    <source>
        <dbReference type="Proteomes" id="UP000292445"/>
    </source>
</evidence>
<dbReference type="AlphaFoldDB" id="A0A4Q7N9Z5"/>
<dbReference type="PANTHER" id="PTHR33164:SF89">
    <property type="entry name" value="MARR FAMILY REGULATORY PROTEIN"/>
    <property type="match status" value="1"/>
</dbReference>
<dbReference type="PROSITE" id="PS50995">
    <property type="entry name" value="HTH_MARR_2"/>
    <property type="match status" value="1"/>
</dbReference>
<gene>
    <name evidence="2" type="ORF">EV675_5501</name>
</gene>
<dbReference type="GO" id="GO:0006950">
    <property type="term" value="P:response to stress"/>
    <property type="evidence" value="ECO:0007669"/>
    <property type="project" value="TreeGrafter"/>
</dbReference>
<sequence>MAKTERFEMRLDESSEAAIDAWRDAHMAGASRAQAVRALIERGLAGASAGGPRFSDGEKTLMAFMGDLFRHLGAPAERVDAVCRGFATGNHWAADLEMGGLYSPVSSSASPDDARFVLSVLEMWEVFESAFEDFSEAQRARVLGGEGAQRRGRGARRAAELRFAGFDAVHEPELLRIAEFLVREMRRFGRFAGRSLVAAQGGARRDHAVRLRYYERLLPTLAGRRPTPDEVREFLWLRAEASGAEPATGGRGVSHLKEFSFHRFGLLAPRVNALSRVLTRSAVQFAKAEYGLSQVEWLAVTLLGAFEPVSIGELAYHAMLDAGQMSRTVSGLVERGFVERRRSEEDSRETVLTLTGEGEEMRRRLADAAAARNRHVVGDLPESELAVVYARLDGFIARARQLVD</sequence>
<dbReference type="Pfam" id="PF01047">
    <property type="entry name" value="MarR"/>
    <property type="match status" value="1"/>
</dbReference>
<organism evidence="2 3">
    <name type="scientific">Pigmentiphaga kullae</name>
    <dbReference type="NCBI Taxonomy" id="151784"/>
    <lineage>
        <taxon>Bacteria</taxon>
        <taxon>Pseudomonadati</taxon>
        <taxon>Pseudomonadota</taxon>
        <taxon>Betaproteobacteria</taxon>
        <taxon>Burkholderiales</taxon>
        <taxon>Alcaligenaceae</taxon>
        <taxon>Pigmentiphaga</taxon>
    </lineage>
</organism>
<dbReference type="SUPFAM" id="SSF116960">
    <property type="entry name" value="YfbU-like"/>
    <property type="match status" value="1"/>
</dbReference>
<dbReference type="EMBL" id="SGXC01000003">
    <property type="protein sequence ID" value="RZS78844.1"/>
    <property type="molecule type" value="Genomic_DNA"/>
</dbReference>
<evidence type="ECO:0000259" key="1">
    <source>
        <dbReference type="PROSITE" id="PS50995"/>
    </source>
</evidence>
<accession>A0A4Q7N9Z5</accession>
<reference evidence="2 3" key="1">
    <citation type="submission" date="2019-02" db="EMBL/GenBank/DDBJ databases">
        <title>Genomic Encyclopedia of Type Strains, Phase IV (KMG-IV): sequencing the most valuable type-strain genomes for metagenomic binning, comparative biology and taxonomic classification.</title>
        <authorList>
            <person name="Goeker M."/>
        </authorList>
    </citation>
    <scope>NUCLEOTIDE SEQUENCE [LARGE SCALE GENOMIC DNA]</scope>
    <source>
        <strain evidence="2 3">K24</strain>
    </source>
</reference>
<dbReference type="RefSeq" id="WP_130361790.1">
    <property type="nucleotide sequence ID" value="NZ_SGXC01000003.1"/>
</dbReference>
<dbReference type="Gene3D" id="1.10.3190.10">
    <property type="entry name" value="yfbu gene product, domain 2"/>
    <property type="match status" value="1"/>
</dbReference>
<dbReference type="InterPro" id="IPR036388">
    <property type="entry name" value="WH-like_DNA-bd_sf"/>
</dbReference>
<dbReference type="GO" id="GO:0003700">
    <property type="term" value="F:DNA-binding transcription factor activity"/>
    <property type="evidence" value="ECO:0007669"/>
    <property type="project" value="InterPro"/>
</dbReference>
<dbReference type="OrthoDB" id="8675065at2"/>
<keyword evidence="2" id="KW-0238">DNA-binding</keyword>
<dbReference type="Proteomes" id="UP000292445">
    <property type="component" value="Unassembled WGS sequence"/>
</dbReference>
<dbReference type="SUPFAM" id="SSF46785">
    <property type="entry name" value="Winged helix' DNA-binding domain"/>
    <property type="match status" value="1"/>
</dbReference>
<keyword evidence="3" id="KW-1185">Reference proteome</keyword>
<dbReference type="InterPro" id="IPR023146">
    <property type="entry name" value="YfbU_alpha-helical_sf"/>
</dbReference>
<dbReference type="InterPro" id="IPR000835">
    <property type="entry name" value="HTH_MarR-typ"/>
</dbReference>
<name>A0A4Q7N9Z5_9BURK</name>
<dbReference type="Gene3D" id="1.10.10.10">
    <property type="entry name" value="Winged helix-like DNA-binding domain superfamily/Winged helix DNA-binding domain"/>
    <property type="match status" value="1"/>
</dbReference>
<protein>
    <submittedName>
        <fullName evidence="2">DNA-binding MarR family transcriptional regulator</fullName>
    </submittedName>
</protein>
<dbReference type="InterPro" id="IPR036390">
    <property type="entry name" value="WH_DNA-bd_sf"/>
</dbReference>
<proteinExistence type="predicted"/>
<comment type="caution">
    <text evidence="2">The sequence shown here is derived from an EMBL/GenBank/DDBJ whole genome shotgun (WGS) entry which is preliminary data.</text>
</comment>
<feature type="domain" description="HTH marR-type" evidence="1">
    <location>
        <begin position="264"/>
        <end position="397"/>
    </location>
</feature>
<dbReference type="SMART" id="SM00347">
    <property type="entry name" value="HTH_MARR"/>
    <property type="match status" value="1"/>
</dbReference>
<dbReference type="InterPro" id="IPR039422">
    <property type="entry name" value="MarR/SlyA-like"/>
</dbReference>
<dbReference type="GO" id="GO:0003677">
    <property type="term" value="F:DNA binding"/>
    <property type="evidence" value="ECO:0007669"/>
    <property type="project" value="UniProtKB-KW"/>
</dbReference>
<dbReference type="PANTHER" id="PTHR33164">
    <property type="entry name" value="TRANSCRIPTIONAL REGULATOR, MARR FAMILY"/>
    <property type="match status" value="1"/>
</dbReference>